<name>A0ABR2Z2V2_9CHLO</name>
<protein>
    <submittedName>
        <fullName evidence="1">Uncharacterized protein</fullName>
    </submittedName>
</protein>
<gene>
    <name evidence="1" type="ORF">WJX75_002819</name>
</gene>
<sequence length="233" mass="25923">MSASSTERVTTCGVNETLAIARKLVSYFQRNTIPRGLLDASQKALKVKASLELQGATRFASCVRVLNSLIVNKLPLEQVVVQPQFPGNATTGYKGKGLDRDKGQEVREWVLTSEFWSLVEGIHDFMQPAAEAIYAMESEEYTLGNASFNILAMLQKLDLLHDNDAMYPYEDEIKEIWNERKEYGYHPAFALAALLDPALNSLMDQVDAEDRVAAEALVVKLAGTLQLHHHVSP</sequence>
<dbReference type="EMBL" id="JALJOT010000001">
    <property type="protein sequence ID" value="KAK9918281.1"/>
    <property type="molecule type" value="Genomic_DNA"/>
</dbReference>
<dbReference type="InterPro" id="IPR012337">
    <property type="entry name" value="RNaseH-like_sf"/>
</dbReference>
<dbReference type="SUPFAM" id="SSF53098">
    <property type="entry name" value="Ribonuclease H-like"/>
    <property type="match status" value="1"/>
</dbReference>
<reference evidence="1 2" key="1">
    <citation type="journal article" date="2024" name="Nat. Commun.">
        <title>Phylogenomics reveals the evolutionary origins of lichenization in chlorophyte algae.</title>
        <authorList>
            <person name="Puginier C."/>
            <person name="Libourel C."/>
            <person name="Otte J."/>
            <person name="Skaloud P."/>
            <person name="Haon M."/>
            <person name="Grisel S."/>
            <person name="Petersen M."/>
            <person name="Berrin J.G."/>
            <person name="Delaux P.M."/>
            <person name="Dal Grande F."/>
            <person name="Keller J."/>
        </authorList>
    </citation>
    <scope>NUCLEOTIDE SEQUENCE [LARGE SCALE GENOMIC DNA]</scope>
    <source>
        <strain evidence="1 2">SAG 216-7</strain>
    </source>
</reference>
<dbReference type="Proteomes" id="UP001491310">
    <property type="component" value="Unassembled WGS sequence"/>
</dbReference>
<accession>A0ABR2Z2V2</accession>
<keyword evidence="2" id="KW-1185">Reference proteome</keyword>
<evidence type="ECO:0000313" key="1">
    <source>
        <dbReference type="EMBL" id="KAK9918281.1"/>
    </source>
</evidence>
<proteinExistence type="predicted"/>
<evidence type="ECO:0000313" key="2">
    <source>
        <dbReference type="Proteomes" id="UP001491310"/>
    </source>
</evidence>
<comment type="caution">
    <text evidence="1">The sequence shown here is derived from an EMBL/GenBank/DDBJ whole genome shotgun (WGS) entry which is preliminary data.</text>
</comment>
<organism evidence="1 2">
    <name type="scientific">Coccomyxa subellipsoidea</name>
    <dbReference type="NCBI Taxonomy" id="248742"/>
    <lineage>
        <taxon>Eukaryota</taxon>
        <taxon>Viridiplantae</taxon>
        <taxon>Chlorophyta</taxon>
        <taxon>core chlorophytes</taxon>
        <taxon>Trebouxiophyceae</taxon>
        <taxon>Trebouxiophyceae incertae sedis</taxon>
        <taxon>Coccomyxaceae</taxon>
        <taxon>Coccomyxa</taxon>
    </lineage>
</organism>